<comment type="caution">
    <text evidence="5">The sequence shown here is derived from an EMBL/GenBank/DDBJ whole genome shotgun (WGS) entry which is preliminary data.</text>
</comment>
<comment type="similarity">
    <text evidence="2">Belongs to the EspG family.</text>
</comment>
<evidence type="ECO:0000313" key="6">
    <source>
        <dbReference type="Proteomes" id="UP001165136"/>
    </source>
</evidence>
<keyword evidence="3" id="KW-0963">Cytoplasm</keyword>
<evidence type="ECO:0000313" key="5">
    <source>
        <dbReference type="EMBL" id="GLY64297.1"/>
    </source>
</evidence>
<keyword evidence="6" id="KW-1185">Reference proteome</keyword>
<organism evidence="5 6">
    <name type="scientific">Amycolatopsis taiwanensis</name>
    <dbReference type="NCBI Taxonomy" id="342230"/>
    <lineage>
        <taxon>Bacteria</taxon>
        <taxon>Bacillati</taxon>
        <taxon>Actinomycetota</taxon>
        <taxon>Actinomycetes</taxon>
        <taxon>Pseudonocardiales</taxon>
        <taxon>Pseudonocardiaceae</taxon>
        <taxon>Amycolatopsis</taxon>
    </lineage>
</organism>
<dbReference type="Proteomes" id="UP001165136">
    <property type="component" value="Unassembled WGS sequence"/>
</dbReference>
<dbReference type="Pfam" id="PF14011">
    <property type="entry name" value="ESX-1_EspG"/>
    <property type="match status" value="1"/>
</dbReference>
<accession>A0A9W6VEA5</accession>
<evidence type="ECO:0000256" key="1">
    <source>
        <dbReference type="ARBA" id="ARBA00004496"/>
    </source>
</evidence>
<keyword evidence="4" id="KW-0143">Chaperone</keyword>
<name>A0A9W6VEA5_9PSEU</name>
<evidence type="ECO:0000256" key="3">
    <source>
        <dbReference type="ARBA" id="ARBA00022490"/>
    </source>
</evidence>
<evidence type="ECO:0000256" key="4">
    <source>
        <dbReference type="ARBA" id="ARBA00023186"/>
    </source>
</evidence>
<evidence type="ECO:0000256" key="2">
    <source>
        <dbReference type="ARBA" id="ARBA00006411"/>
    </source>
</evidence>
<dbReference type="InterPro" id="IPR025734">
    <property type="entry name" value="EspG"/>
</dbReference>
<comment type="subcellular location">
    <subcellularLocation>
        <location evidence="1">Cytoplasm</location>
    </subcellularLocation>
</comment>
<dbReference type="EMBL" id="BSTI01000002">
    <property type="protein sequence ID" value="GLY64297.1"/>
    <property type="molecule type" value="Genomic_DNA"/>
</dbReference>
<dbReference type="RefSeq" id="WP_285485982.1">
    <property type="nucleotide sequence ID" value="NZ_BSTI01000002.1"/>
</dbReference>
<dbReference type="AlphaFoldDB" id="A0A9W6VEA5"/>
<reference evidence="5" key="1">
    <citation type="submission" date="2023-03" db="EMBL/GenBank/DDBJ databases">
        <title>Amycolatopsis taiwanensis NBRC 103393.</title>
        <authorList>
            <person name="Ichikawa N."/>
            <person name="Sato H."/>
            <person name="Tonouchi N."/>
        </authorList>
    </citation>
    <scope>NUCLEOTIDE SEQUENCE</scope>
    <source>
        <strain evidence="5">NBRC 103393</strain>
    </source>
</reference>
<protein>
    <submittedName>
        <fullName evidence="5">ESX secretion-associated protein EspG</fullName>
    </submittedName>
</protein>
<proteinExistence type="inferred from homology"/>
<gene>
    <name evidence="5" type="ORF">Atai01_09160</name>
</gene>
<sequence length="248" mass="27129">MNTVVLPRYAFIRAWELAGYGKPHPVVGVDDLWLNDVAKTMMQREVDRLLDQAGVGVNGVPTPEFRRKLAVLARAEREYCGWISRQGETGAALVAAIGGEAVRVVRDDKVVVVDSVRADDLAGALVDALPNVDSAEIGEISAPVSRYTEQPGPEEYEFEMDTRDQPPDPAALVRAVMNAPRAGMHQLSAARRDRNGQRRRGRPITVIDLAEGGRILTYVVQPPNGEPVLRCVPGTRHALLTVLARPDR</sequence>